<evidence type="ECO:0000313" key="3">
    <source>
        <dbReference type="Proteomes" id="UP000600565"/>
    </source>
</evidence>
<keyword evidence="1" id="KW-0812">Transmembrane</keyword>
<organism evidence="2 3">
    <name type="scientific">Solibacillus merdavium</name>
    <dbReference type="NCBI Taxonomy" id="2762218"/>
    <lineage>
        <taxon>Bacteria</taxon>
        <taxon>Bacillati</taxon>
        <taxon>Bacillota</taxon>
        <taxon>Bacilli</taxon>
        <taxon>Bacillales</taxon>
        <taxon>Caryophanaceae</taxon>
        <taxon>Solibacillus</taxon>
    </lineage>
</organism>
<comment type="caution">
    <text evidence="2">The sequence shown here is derived from an EMBL/GenBank/DDBJ whole genome shotgun (WGS) entry which is preliminary data.</text>
</comment>
<sequence length="130" mass="15305">MEKRKRTIFWIIPIGVIGVFFYFFGPQKAVTDNDYITYIKATPVIENSTITTGDAFTNYCKKSRWEYFQTKMMEHVVEFKGECEYENSVQPINLQYVVEKGQTEYRLGAMLVNGEQQTEEQRTTFLNLLQ</sequence>
<reference evidence="2 3" key="1">
    <citation type="submission" date="2020-08" db="EMBL/GenBank/DDBJ databases">
        <title>A Genomic Blueprint of the Chicken Gut Microbiome.</title>
        <authorList>
            <person name="Gilroy R."/>
            <person name="Ravi A."/>
            <person name="Getino M."/>
            <person name="Pursley I."/>
            <person name="Horton D.L."/>
            <person name="Alikhan N.-F."/>
            <person name="Baker D."/>
            <person name="Gharbi K."/>
            <person name="Hall N."/>
            <person name="Watson M."/>
            <person name="Adriaenssens E.M."/>
            <person name="Foster-Nyarko E."/>
            <person name="Jarju S."/>
            <person name="Secka A."/>
            <person name="Antonio M."/>
            <person name="Oren A."/>
            <person name="Chaudhuri R."/>
            <person name="La Ragione R.M."/>
            <person name="Hildebrand F."/>
            <person name="Pallen M.J."/>
        </authorList>
    </citation>
    <scope>NUCLEOTIDE SEQUENCE [LARGE SCALE GENOMIC DNA]</scope>
    <source>
        <strain evidence="2 3">Sa1YVA6</strain>
    </source>
</reference>
<name>A0ABR8XKB4_9BACL</name>
<keyword evidence="1" id="KW-1133">Transmembrane helix</keyword>
<proteinExistence type="predicted"/>
<keyword evidence="1" id="KW-0472">Membrane</keyword>
<protein>
    <submittedName>
        <fullName evidence="2">Glucosamine 6-phosphate synthetase</fullName>
    </submittedName>
</protein>
<keyword evidence="3" id="KW-1185">Reference proteome</keyword>
<feature type="transmembrane region" description="Helical" evidence="1">
    <location>
        <begin position="7"/>
        <end position="25"/>
    </location>
</feature>
<evidence type="ECO:0000313" key="2">
    <source>
        <dbReference type="EMBL" id="MBD8032388.1"/>
    </source>
</evidence>
<dbReference type="RefSeq" id="WP_191702988.1">
    <property type="nucleotide sequence ID" value="NZ_JACSPW010000003.1"/>
</dbReference>
<gene>
    <name evidence="2" type="ORF">H9632_04855</name>
</gene>
<evidence type="ECO:0000256" key="1">
    <source>
        <dbReference type="SAM" id="Phobius"/>
    </source>
</evidence>
<dbReference type="EMBL" id="JACSPW010000003">
    <property type="protein sequence ID" value="MBD8032388.1"/>
    <property type="molecule type" value="Genomic_DNA"/>
</dbReference>
<accession>A0ABR8XKB4</accession>
<dbReference type="Proteomes" id="UP000600565">
    <property type="component" value="Unassembled WGS sequence"/>
</dbReference>